<comment type="caution">
    <text evidence="3">The sequence shown here is derived from an EMBL/GenBank/DDBJ whole genome shotgun (WGS) entry which is preliminary data.</text>
</comment>
<dbReference type="SUPFAM" id="SSF53335">
    <property type="entry name" value="S-adenosyl-L-methionine-dependent methyltransferases"/>
    <property type="match status" value="1"/>
</dbReference>
<evidence type="ECO:0000313" key="4">
    <source>
        <dbReference type="Proteomes" id="UP000593566"/>
    </source>
</evidence>
<protein>
    <recommendedName>
        <fullName evidence="2">Methyltransferase domain-containing protein</fullName>
    </recommendedName>
</protein>
<dbReference type="InterPro" id="IPR041698">
    <property type="entry name" value="Methyltransf_25"/>
</dbReference>
<feature type="compositionally biased region" description="Gly residues" evidence="1">
    <location>
        <begin position="338"/>
        <end position="347"/>
    </location>
</feature>
<dbReference type="Pfam" id="PF13649">
    <property type="entry name" value="Methyltransf_25"/>
    <property type="match status" value="1"/>
</dbReference>
<keyword evidence="4" id="KW-1185">Reference proteome</keyword>
<name>A0A8H6CB70_9LECA</name>
<evidence type="ECO:0000259" key="2">
    <source>
        <dbReference type="Pfam" id="PF13649"/>
    </source>
</evidence>
<dbReference type="EMBL" id="JACCJB010000018">
    <property type="protein sequence ID" value="KAF6220001.1"/>
    <property type="molecule type" value="Genomic_DNA"/>
</dbReference>
<dbReference type="RefSeq" id="XP_037149436.1">
    <property type="nucleotide sequence ID" value="XM_037294748.1"/>
</dbReference>
<feature type="compositionally biased region" description="Gly residues" evidence="1">
    <location>
        <begin position="315"/>
        <end position="330"/>
    </location>
</feature>
<dbReference type="Gene3D" id="3.40.50.150">
    <property type="entry name" value="Vaccinia Virus protein VP39"/>
    <property type="match status" value="1"/>
</dbReference>
<feature type="domain" description="Methyltransferase" evidence="2">
    <location>
        <begin position="86"/>
        <end position="181"/>
    </location>
</feature>
<reference evidence="3 4" key="1">
    <citation type="journal article" date="2020" name="Genomics">
        <title>Complete, high-quality genomes from long-read metagenomic sequencing of two wolf lichen thalli reveals enigmatic genome architecture.</title>
        <authorList>
            <person name="McKenzie S.K."/>
            <person name="Walston R.F."/>
            <person name="Allen J.L."/>
        </authorList>
    </citation>
    <scope>NUCLEOTIDE SEQUENCE [LARGE SCALE GENOMIC DNA]</scope>
    <source>
        <strain evidence="3">WasteWater1</strain>
    </source>
</reference>
<proteinExistence type="predicted"/>
<dbReference type="AlphaFoldDB" id="A0A8H6CB70"/>
<feature type="region of interest" description="Disordered" evidence="1">
    <location>
        <begin position="315"/>
        <end position="356"/>
    </location>
</feature>
<sequence>MANGKSALDVCTPSLTPVTNAKLDNGKRDKGSLNEGVENVEYTLKPTTRAYASTARLNLQHYLWKDQTGYLLHPSIPLSGIENLKIADVGTGTGIWLLDLARTLPPTAQLDGFDIDISDCPPEQWLPRNVTMRHLDALGEIPEHLAGKYDIVQLRLFQVVVKDNDPGPLLRNMVKMLKPGGHLQWGEYDMTTHTTIKASPSLSTTALDAIPAFVQGFKKRDGRVGVQNWIPHLPHTFRTHSLTHTTSTRHATAPPYLPSQLDVYLLTYEELAAKTFDPMPGGHGDRLRELVAAAGEEGRRGVGWGMDRLVVVGRKAGGGGEDGGGSLVGEGGRDGETVVGGGWWNGGKGKRGGRRESLMRMWKRMSSS</sequence>
<dbReference type="InterPro" id="IPR029063">
    <property type="entry name" value="SAM-dependent_MTases_sf"/>
</dbReference>
<dbReference type="Proteomes" id="UP000593566">
    <property type="component" value="Unassembled WGS sequence"/>
</dbReference>
<evidence type="ECO:0000313" key="3">
    <source>
        <dbReference type="EMBL" id="KAF6220001.1"/>
    </source>
</evidence>
<evidence type="ECO:0000256" key="1">
    <source>
        <dbReference type="SAM" id="MobiDB-lite"/>
    </source>
</evidence>
<gene>
    <name evidence="3" type="ORF">HO133_003826</name>
</gene>
<accession>A0A8H6CB70</accession>
<dbReference type="GeneID" id="59332237"/>
<dbReference type="CDD" id="cd02440">
    <property type="entry name" value="AdoMet_MTases"/>
    <property type="match status" value="1"/>
</dbReference>
<organism evidence="3 4">
    <name type="scientific">Letharia lupina</name>
    <dbReference type="NCBI Taxonomy" id="560253"/>
    <lineage>
        <taxon>Eukaryota</taxon>
        <taxon>Fungi</taxon>
        <taxon>Dikarya</taxon>
        <taxon>Ascomycota</taxon>
        <taxon>Pezizomycotina</taxon>
        <taxon>Lecanoromycetes</taxon>
        <taxon>OSLEUM clade</taxon>
        <taxon>Lecanoromycetidae</taxon>
        <taxon>Lecanorales</taxon>
        <taxon>Lecanorineae</taxon>
        <taxon>Parmeliaceae</taxon>
        <taxon>Letharia</taxon>
    </lineage>
</organism>